<dbReference type="Pfam" id="PF02634">
    <property type="entry name" value="FdhD-NarQ"/>
    <property type="match status" value="1"/>
</dbReference>
<dbReference type="PANTHER" id="PTHR30592">
    <property type="entry name" value="FORMATE DEHYDROGENASE"/>
    <property type="match status" value="1"/>
</dbReference>
<dbReference type="Gene3D" id="3.10.20.10">
    <property type="match status" value="1"/>
</dbReference>
<feature type="binding site" evidence="3">
    <location>
        <begin position="247"/>
        <end position="252"/>
    </location>
    <ligand>
        <name>Mo-bis(molybdopterin guanine dinucleotide)</name>
        <dbReference type="ChEBI" id="CHEBI:60539"/>
    </ligand>
</feature>
<comment type="function">
    <text evidence="3">Required for formate dehydrogenase (FDH) activity. Acts as a sulfur carrier protein that transfers sulfur from IscS to the molybdenum cofactor prior to its insertion into FDH.</text>
</comment>
<keyword evidence="1 3" id="KW-0963">Cytoplasm</keyword>
<evidence type="ECO:0000256" key="2">
    <source>
        <dbReference type="ARBA" id="ARBA00023150"/>
    </source>
</evidence>
<name>A0AAJ1VI15_9FLAO</name>
<dbReference type="GO" id="GO:0005737">
    <property type="term" value="C:cytoplasm"/>
    <property type="evidence" value="ECO:0007669"/>
    <property type="project" value="UniProtKB-SubCell"/>
</dbReference>
<accession>A0AAJ1VI15</accession>
<dbReference type="GO" id="GO:0006777">
    <property type="term" value="P:Mo-molybdopterin cofactor biosynthetic process"/>
    <property type="evidence" value="ECO:0007669"/>
    <property type="project" value="UniProtKB-UniRule"/>
</dbReference>
<evidence type="ECO:0000313" key="4">
    <source>
        <dbReference type="EMBL" id="MDN3621251.1"/>
    </source>
</evidence>
<dbReference type="AlphaFoldDB" id="A0AAJ1VI15"/>
<dbReference type="InterPro" id="IPR003786">
    <property type="entry name" value="FdhD"/>
</dbReference>
<dbReference type="Proteomes" id="UP001228636">
    <property type="component" value="Unassembled WGS sequence"/>
</dbReference>
<feature type="active site" description="Cysteine persulfide intermediate" evidence="3">
    <location>
        <position position="108"/>
    </location>
</feature>
<dbReference type="EMBL" id="JAUFQH010000019">
    <property type="protein sequence ID" value="MDN3621251.1"/>
    <property type="molecule type" value="Genomic_DNA"/>
</dbReference>
<comment type="similarity">
    <text evidence="3">Belongs to the FdhD family.</text>
</comment>
<dbReference type="HAMAP" id="MF_00187">
    <property type="entry name" value="FdhD"/>
    <property type="match status" value="1"/>
</dbReference>
<comment type="caution">
    <text evidence="4">The sequence shown here is derived from an EMBL/GenBank/DDBJ whole genome shotgun (WGS) entry which is preliminary data.</text>
</comment>
<dbReference type="GO" id="GO:0097163">
    <property type="term" value="F:sulfur carrier activity"/>
    <property type="evidence" value="ECO:0007669"/>
    <property type="project" value="UniProtKB-UniRule"/>
</dbReference>
<dbReference type="NCBIfam" id="TIGR00129">
    <property type="entry name" value="fdhD_narQ"/>
    <property type="match status" value="1"/>
</dbReference>
<dbReference type="RefSeq" id="WP_261973718.1">
    <property type="nucleotide sequence ID" value="NZ_CP103460.1"/>
</dbReference>
<dbReference type="GO" id="GO:0016783">
    <property type="term" value="F:sulfurtransferase activity"/>
    <property type="evidence" value="ECO:0007669"/>
    <property type="project" value="InterPro"/>
</dbReference>
<dbReference type="PANTHER" id="PTHR30592:SF1">
    <property type="entry name" value="SULFUR CARRIER PROTEIN FDHD"/>
    <property type="match status" value="1"/>
</dbReference>
<dbReference type="InterPro" id="IPR016193">
    <property type="entry name" value="Cytidine_deaminase-like"/>
</dbReference>
<comment type="subcellular location">
    <subcellularLocation>
        <location evidence="3">Cytoplasm</location>
    </subcellularLocation>
</comment>
<proteinExistence type="inferred from homology"/>
<keyword evidence="2 3" id="KW-0501">Molybdenum cofactor biosynthesis</keyword>
<dbReference type="Gene3D" id="3.40.140.10">
    <property type="entry name" value="Cytidine Deaminase, domain 2"/>
    <property type="match status" value="1"/>
</dbReference>
<reference evidence="4 5" key="1">
    <citation type="journal article" date="2014" name="Int. J. Syst. Evol. Microbiol.">
        <title>Complete genome sequence of Corynebacterium casei LMG S-19264T (=DSM 44701T), isolated from a smear-ripened cheese.</title>
        <authorList>
            <consortium name="US DOE Joint Genome Institute (JGI-PGF)"/>
            <person name="Walter F."/>
            <person name="Albersmeier A."/>
            <person name="Kalinowski J."/>
            <person name="Ruckert C."/>
        </authorList>
    </citation>
    <scope>NUCLEOTIDE SEQUENCE [LARGE SCALE GENOMIC DNA]</scope>
    <source>
        <strain evidence="4 5">CECT 8670</strain>
    </source>
</reference>
<evidence type="ECO:0000313" key="5">
    <source>
        <dbReference type="Proteomes" id="UP001228636"/>
    </source>
</evidence>
<evidence type="ECO:0000256" key="1">
    <source>
        <dbReference type="ARBA" id="ARBA00022490"/>
    </source>
</evidence>
<gene>
    <name evidence="3 4" type="primary">fdhD</name>
    <name evidence="4" type="ORF">QWY81_17425</name>
</gene>
<dbReference type="SUPFAM" id="SSF53927">
    <property type="entry name" value="Cytidine deaminase-like"/>
    <property type="match status" value="1"/>
</dbReference>
<evidence type="ECO:0000256" key="3">
    <source>
        <dbReference type="HAMAP-Rule" id="MF_00187"/>
    </source>
</evidence>
<protein>
    <recommendedName>
        <fullName evidence="3">Sulfur carrier protein FdhD</fullName>
    </recommendedName>
</protein>
<dbReference type="PIRSF" id="PIRSF015626">
    <property type="entry name" value="FdhD"/>
    <property type="match status" value="1"/>
</dbReference>
<organism evidence="4 5">
    <name type="scientific">Polaribacter sejongensis</name>
    <dbReference type="NCBI Taxonomy" id="985043"/>
    <lineage>
        <taxon>Bacteria</taxon>
        <taxon>Pseudomonadati</taxon>
        <taxon>Bacteroidota</taxon>
        <taxon>Flavobacteriia</taxon>
        <taxon>Flavobacteriales</taxon>
        <taxon>Flavobacteriaceae</taxon>
    </lineage>
</organism>
<sequence>MQTSTYQALKINQNTQTSIQDVLVVEAALQININDAPYTVVMRTPDNDKALIRGLLFAEDIYKSDKTLIFNIVKEENEIPTIINVTISKEVLGKGYLNKRTLLSVSSCGICGKKELKDINVEGEKLTQTTTFSSDVLHEMFLKMNSFQHTFKNSGGSHAAALFNKNYEFLTVKEDIGRHNAVDKVIGDLLIKDYLKHAKYLLVSGRVSYEIVSKAFIAKIPIIVAVSACSSLAVDFAKEFGICLIGFTREQKMTIYSNPSFVEKTKSYV</sequence>